<dbReference type="PROSITE" id="PS51201">
    <property type="entry name" value="RCK_N"/>
    <property type="match status" value="1"/>
</dbReference>
<reference evidence="10" key="1">
    <citation type="submission" date="2018-05" db="EMBL/GenBank/DDBJ databases">
        <authorList>
            <person name="Lanie J.A."/>
            <person name="Ng W.-L."/>
            <person name="Kazmierczak K.M."/>
            <person name="Andrzejewski T.M."/>
            <person name="Davidsen T.M."/>
            <person name="Wayne K.J."/>
            <person name="Tettelin H."/>
            <person name="Glass J.I."/>
            <person name="Rusch D."/>
            <person name="Podicherti R."/>
            <person name="Tsui H.-C.T."/>
            <person name="Winkler M.E."/>
        </authorList>
    </citation>
    <scope>NUCLEOTIDE SEQUENCE</scope>
</reference>
<dbReference type="Gene3D" id="3.40.50.720">
    <property type="entry name" value="NAD(P)-binding Rossmann-like Domain"/>
    <property type="match status" value="1"/>
</dbReference>
<dbReference type="AlphaFoldDB" id="A0A381QFE2"/>
<evidence type="ECO:0000256" key="6">
    <source>
        <dbReference type="ARBA" id="ARBA00023136"/>
    </source>
</evidence>
<evidence type="ECO:0000256" key="5">
    <source>
        <dbReference type="ARBA" id="ARBA00022989"/>
    </source>
</evidence>
<dbReference type="GO" id="GO:0006813">
    <property type="term" value="P:potassium ion transport"/>
    <property type="evidence" value="ECO:0007669"/>
    <property type="project" value="InterPro"/>
</dbReference>
<evidence type="ECO:0000256" key="3">
    <source>
        <dbReference type="ARBA" id="ARBA00022448"/>
    </source>
</evidence>
<feature type="domain" description="RCK C-terminal" evidence="9">
    <location>
        <begin position="568"/>
        <end position="652"/>
    </location>
</feature>
<comment type="subcellular location">
    <subcellularLocation>
        <location evidence="1">Membrane</location>
        <topology evidence="1">Multi-pass membrane protein</topology>
    </subcellularLocation>
</comment>
<feature type="transmembrane region" description="Helical" evidence="7">
    <location>
        <begin position="84"/>
        <end position="103"/>
    </location>
</feature>
<feature type="transmembrane region" description="Helical" evidence="7">
    <location>
        <begin position="294"/>
        <end position="315"/>
    </location>
</feature>
<feature type="transmembrane region" description="Helical" evidence="7">
    <location>
        <begin position="29"/>
        <end position="48"/>
    </location>
</feature>
<dbReference type="SUPFAM" id="SSF116726">
    <property type="entry name" value="TrkA C-terminal domain-like"/>
    <property type="match status" value="1"/>
</dbReference>
<sequence>MGIATDLILLVVSAFFSGLLMQRLGQPLILGYILTGIAFGPYTGGFALTSVHEIELLAEIGVALLLFALGLEFSLKDLKPVKKIALIGTPIQILLTIAMGYGIGQWMGWDAKTSLWLGALVSLSSTMVLLKTLMNQGWLGTLSSKVMVGILIVQDLAVVPLIVLLPMLNNPELGWVSLEIAILKTVLFLAGMILFGTRLLPWIMRHISHLGSRELFLLAITAIGLGVGYLTYLVGLSFAFGAFVAGMVLSESDYGHQALSDIIPVRDLFGLLFFASVGMLLNPAFLLDHWQQVFILVLIVSLGKGLILGLLARIFKYGNVVPLAVGLGLFQVGEFSFVLAQVGVSTNSISHEVYSLVLTTAIITMFLTPLISGQTARLYALRKRWFKHEALDSINFPKSGFRNHVIIIGGGRVGFRIAQVLKRLNVPLLIIELDQLRVDRAKHADIPVIYGDACHEVVLEAATTSLARLLIITSPEVVIAQTIVQRVRKVNAEIQVVARAPGVEFLEEFKKLKISEVVIPEFEAGLEMARKALVHLHIPAAKIQHYTESLRQDLFASFFNENEETKIMEQLQTAEHQYDLQWMLIKPGSKLVGITIGEAEIRTKTDTSIVGVIRKEKLEPNPDANFRFEANDRVAIIGIDSARESFFQLTCPSKSSLT</sequence>
<dbReference type="GO" id="GO:0016020">
    <property type="term" value="C:membrane"/>
    <property type="evidence" value="ECO:0007669"/>
    <property type="project" value="UniProtKB-SubCell"/>
</dbReference>
<feature type="transmembrane region" description="Helical" evidence="7">
    <location>
        <begin position="353"/>
        <end position="372"/>
    </location>
</feature>
<dbReference type="Gene3D" id="1.20.1530.20">
    <property type="match status" value="1"/>
</dbReference>
<feature type="transmembrane region" description="Helical" evidence="7">
    <location>
        <begin position="115"/>
        <end position="134"/>
    </location>
</feature>
<dbReference type="InterPro" id="IPR036721">
    <property type="entry name" value="RCK_C_sf"/>
</dbReference>
<keyword evidence="4 7" id="KW-0812">Transmembrane</keyword>
<dbReference type="PANTHER" id="PTHR42751">
    <property type="entry name" value="SODIUM/HYDROGEN EXCHANGER FAMILY/TRKA DOMAIN PROTEIN"/>
    <property type="match status" value="1"/>
</dbReference>
<protein>
    <recommendedName>
        <fullName evidence="11">Portal protein</fullName>
    </recommendedName>
</protein>
<dbReference type="Pfam" id="PF00999">
    <property type="entry name" value="Na_H_Exchanger"/>
    <property type="match status" value="1"/>
</dbReference>
<dbReference type="InterPro" id="IPR006037">
    <property type="entry name" value="RCK_C"/>
</dbReference>
<evidence type="ECO:0000313" key="10">
    <source>
        <dbReference type="EMBL" id="SUZ77614.1"/>
    </source>
</evidence>
<feature type="transmembrane region" description="Helical" evidence="7">
    <location>
        <begin position="54"/>
        <end position="72"/>
    </location>
</feature>
<evidence type="ECO:0000256" key="7">
    <source>
        <dbReference type="SAM" id="Phobius"/>
    </source>
</evidence>
<gene>
    <name evidence="10" type="ORF">METZ01_LOCUS30468</name>
</gene>
<dbReference type="PROSITE" id="PS51202">
    <property type="entry name" value="RCK_C"/>
    <property type="match status" value="1"/>
</dbReference>
<feature type="transmembrane region" description="Helical" evidence="7">
    <location>
        <begin position="6"/>
        <end position="22"/>
    </location>
</feature>
<feature type="transmembrane region" description="Helical" evidence="7">
    <location>
        <begin position="321"/>
        <end position="341"/>
    </location>
</feature>
<evidence type="ECO:0000256" key="1">
    <source>
        <dbReference type="ARBA" id="ARBA00004141"/>
    </source>
</evidence>
<keyword evidence="6 7" id="KW-0472">Membrane</keyword>
<evidence type="ECO:0000259" key="9">
    <source>
        <dbReference type="PROSITE" id="PS51202"/>
    </source>
</evidence>
<feature type="transmembrane region" description="Helical" evidence="7">
    <location>
        <begin position="215"/>
        <end position="248"/>
    </location>
</feature>
<dbReference type="InterPro" id="IPR038770">
    <property type="entry name" value="Na+/solute_symporter_sf"/>
</dbReference>
<dbReference type="InterPro" id="IPR003148">
    <property type="entry name" value="RCK_N"/>
</dbReference>
<dbReference type="Pfam" id="PF02254">
    <property type="entry name" value="TrkA_N"/>
    <property type="match status" value="1"/>
</dbReference>
<feature type="domain" description="RCK N-terminal" evidence="8">
    <location>
        <begin position="402"/>
        <end position="519"/>
    </location>
</feature>
<evidence type="ECO:0000256" key="2">
    <source>
        <dbReference type="ARBA" id="ARBA00005551"/>
    </source>
</evidence>
<dbReference type="InterPro" id="IPR036291">
    <property type="entry name" value="NAD(P)-bd_dom_sf"/>
</dbReference>
<name>A0A381QFE2_9ZZZZ</name>
<evidence type="ECO:0008006" key="11">
    <source>
        <dbReference type="Google" id="ProtNLM"/>
    </source>
</evidence>
<dbReference type="Gene3D" id="3.30.70.1450">
    <property type="entry name" value="Regulator of K+ conductance, C-terminal domain"/>
    <property type="match status" value="1"/>
</dbReference>
<keyword evidence="3" id="KW-0813">Transport</keyword>
<accession>A0A381QFE2</accession>
<dbReference type="GO" id="GO:0008324">
    <property type="term" value="F:monoatomic cation transmembrane transporter activity"/>
    <property type="evidence" value="ECO:0007669"/>
    <property type="project" value="InterPro"/>
</dbReference>
<evidence type="ECO:0000256" key="4">
    <source>
        <dbReference type="ARBA" id="ARBA00022692"/>
    </source>
</evidence>
<organism evidence="10">
    <name type="scientific">marine metagenome</name>
    <dbReference type="NCBI Taxonomy" id="408172"/>
    <lineage>
        <taxon>unclassified sequences</taxon>
        <taxon>metagenomes</taxon>
        <taxon>ecological metagenomes</taxon>
    </lineage>
</organism>
<dbReference type="PANTHER" id="PTHR42751:SF3">
    <property type="entry name" value="SODIUM_GLUTAMATE SYMPORTER"/>
    <property type="match status" value="1"/>
</dbReference>
<dbReference type="GO" id="GO:0015297">
    <property type="term" value="F:antiporter activity"/>
    <property type="evidence" value="ECO:0007669"/>
    <property type="project" value="InterPro"/>
</dbReference>
<evidence type="ECO:0000259" key="8">
    <source>
        <dbReference type="PROSITE" id="PS51201"/>
    </source>
</evidence>
<proteinExistence type="inferred from homology"/>
<keyword evidence="5 7" id="KW-1133">Transmembrane helix</keyword>
<comment type="similarity">
    <text evidence="2">Belongs to the monovalent cation:proton antiporter 2 (CPA2) transporter (TC 2.A.37) family.</text>
</comment>
<feature type="transmembrane region" description="Helical" evidence="7">
    <location>
        <begin position="268"/>
        <end position="287"/>
    </location>
</feature>
<dbReference type="SUPFAM" id="SSF51735">
    <property type="entry name" value="NAD(P)-binding Rossmann-fold domains"/>
    <property type="match status" value="1"/>
</dbReference>
<dbReference type="InterPro" id="IPR006153">
    <property type="entry name" value="Cation/H_exchanger_TM"/>
</dbReference>
<feature type="transmembrane region" description="Helical" evidence="7">
    <location>
        <begin position="180"/>
        <end position="203"/>
    </location>
</feature>
<feature type="transmembrane region" description="Helical" evidence="7">
    <location>
        <begin position="146"/>
        <end position="168"/>
    </location>
</feature>
<dbReference type="Pfam" id="PF02080">
    <property type="entry name" value="TrkA_C"/>
    <property type="match status" value="1"/>
</dbReference>
<dbReference type="GO" id="GO:1902600">
    <property type="term" value="P:proton transmembrane transport"/>
    <property type="evidence" value="ECO:0007669"/>
    <property type="project" value="InterPro"/>
</dbReference>
<dbReference type="EMBL" id="UINC01001323">
    <property type="protein sequence ID" value="SUZ77614.1"/>
    <property type="molecule type" value="Genomic_DNA"/>
</dbReference>